<keyword evidence="3" id="KW-1185">Reference proteome</keyword>
<proteinExistence type="predicted"/>
<dbReference type="EMBL" id="FXYE01000001">
    <property type="protein sequence ID" value="SMX32360.1"/>
    <property type="molecule type" value="Genomic_DNA"/>
</dbReference>
<evidence type="ECO:0000313" key="3">
    <source>
        <dbReference type="Proteomes" id="UP000202922"/>
    </source>
</evidence>
<accession>A0A238JNW3</accession>
<dbReference type="Proteomes" id="UP000202922">
    <property type="component" value="Unassembled WGS sequence"/>
</dbReference>
<gene>
    <name evidence="2" type="ORF">COL8621_00794</name>
</gene>
<name>A0A238JNW3_9RHOB</name>
<feature type="chain" id="PRO_5013008918" evidence="1">
    <location>
        <begin position="22"/>
        <end position="217"/>
    </location>
</feature>
<reference evidence="3" key="1">
    <citation type="submission" date="2017-05" db="EMBL/GenBank/DDBJ databases">
        <authorList>
            <person name="Rodrigo-Torres L."/>
            <person name="Arahal R. D."/>
            <person name="Lucena T."/>
        </authorList>
    </citation>
    <scope>NUCLEOTIDE SEQUENCE [LARGE SCALE GENOMIC DNA]</scope>
    <source>
        <strain evidence="3">CECT 8621</strain>
    </source>
</reference>
<evidence type="ECO:0000313" key="2">
    <source>
        <dbReference type="EMBL" id="SMX32360.1"/>
    </source>
</evidence>
<keyword evidence="1" id="KW-0732">Signal</keyword>
<evidence type="ECO:0000256" key="1">
    <source>
        <dbReference type="SAM" id="SignalP"/>
    </source>
</evidence>
<protein>
    <submittedName>
        <fullName evidence="2">Uncharacterized protein</fullName>
    </submittedName>
</protein>
<sequence>MRFFVYFLLCAGLLFHAPAHAQETYDLIFKTGTLDELQRDSKLTYERAVETPTKPEVAEAANGKVEMVFDSDELVNLKFLQGEKYRKIGEFPANVGNPVIMYFVETVVRDMAQTAGGSPFYIRNRVKDSLVQFAEIESGTATFDGAEVAVQEITLRPFLKDPNKDRMKGFGELALTITMSDDVPGWYHSLSAYVDAAPGAEPVYSNTLTLMPLEQVE</sequence>
<dbReference type="AlphaFoldDB" id="A0A238JNW3"/>
<feature type="signal peptide" evidence="1">
    <location>
        <begin position="1"/>
        <end position="21"/>
    </location>
</feature>
<organism evidence="2 3">
    <name type="scientific">Actibacterium lipolyticum</name>
    <dbReference type="NCBI Taxonomy" id="1524263"/>
    <lineage>
        <taxon>Bacteria</taxon>
        <taxon>Pseudomonadati</taxon>
        <taxon>Pseudomonadota</taxon>
        <taxon>Alphaproteobacteria</taxon>
        <taxon>Rhodobacterales</taxon>
        <taxon>Roseobacteraceae</taxon>
        <taxon>Actibacterium</taxon>
    </lineage>
</organism>
<dbReference type="RefSeq" id="WP_093965996.1">
    <property type="nucleotide sequence ID" value="NZ_FXYE01000001.1"/>
</dbReference>
<dbReference type="OrthoDB" id="5801444at2"/>